<dbReference type="EMBL" id="KZ309172">
    <property type="protein sequence ID" value="KAG8237450.1"/>
    <property type="molecule type" value="Genomic_DNA"/>
</dbReference>
<sequence length="110" mass="11973">MNRGGRKGSRTLSPLLAFSPTPSTPSPSGEHFDPRFRWEASSGALTMARYGPASPASWLTLLLLLVTTATLGHGAKRGGKDSEPVIEEVTAKQLERILNEKDYVAVFWCE</sequence>
<keyword evidence="3" id="KW-1185">Reference proteome</keyword>
<accession>A0A8K0KPL0</accession>
<evidence type="ECO:0000313" key="2">
    <source>
        <dbReference type="EMBL" id="KAG8237450.1"/>
    </source>
</evidence>
<gene>
    <name evidence="2" type="ORF">J437_LFUL015978</name>
</gene>
<comment type="caution">
    <text evidence="2">The sequence shown here is derived from an EMBL/GenBank/DDBJ whole genome shotgun (WGS) entry which is preliminary data.</text>
</comment>
<feature type="compositionally biased region" description="Low complexity" evidence="1">
    <location>
        <begin position="11"/>
        <end position="21"/>
    </location>
</feature>
<evidence type="ECO:0000313" key="3">
    <source>
        <dbReference type="Proteomes" id="UP000792457"/>
    </source>
</evidence>
<organism evidence="2 3">
    <name type="scientific">Ladona fulva</name>
    <name type="common">Scarce chaser dragonfly</name>
    <name type="synonym">Libellula fulva</name>
    <dbReference type="NCBI Taxonomy" id="123851"/>
    <lineage>
        <taxon>Eukaryota</taxon>
        <taxon>Metazoa</taxon>
        <taxon>Ecdysozoa</taxon>
        <taxon>Arthropoda</taxon>
        <taxon>Hexapoda</taxon>
        <taxon>Insecta</taxon>
        <taxon>Pterygota</taxon>
        <taxon>Palaeoptera</taxon>
        <taxon>Odonata</taxon>
        <taxon>Epiprocta</taxon>
        <taxon>Anisoptera</taxon>
        <taxon>Libelluloidea</taxon>
        <taxon>Libellulidae</taxon>
        <taxon>Ladona</taxon>
    </lineage>
</organism>
<dbReference type="Proteomes" id="UP000792457">
    <property type="component" value="Unassembled WGS sequence"/>
</dbReference>
<reference evidence="2" key="1">
    <citation type="submission" date="2013-04" db="EMBL/GenBank/DDBJ databases">
        <authorList>
            <person name="Qu J."/>
            <person name="Murali S.C."/>
            <person name="Bandaranaike D."/>
            <person name="Bellair M."/>
            <person name="Blankenburg K."/>
            <person name="Chao H."/>
            <person name="Dinh H."/>
            <person name="Doddapaneni H."/>
            <person name="Downs B."/>
            <person name="Dugan-Rocha S."/>
            <person name="Elkadiri S."/>
            <person name="Gnanaolivu R.D."/>
            <person name="Hernandez B."/>
            <person name="Javaid M."/>
            <person name="Jayaseelan J.C."/>
            <person name="Lee S."/>
            <person name="Li M."/>
            <person name="Ming W."/>
            <person name="Munidasa M."/>
            <person name="Muniz J."/>
            <person name="Nguyen L."/>
            <person name="Ongeri F."/>
            <person name="Osuji N."/>
            <person name="Pu L.-L."/>
            <person name="Puazo M."/>
            <person name="Qu C."/>
            <person name="Quiroz J."/>
            <person name="Raj R."/>
            <person name="Weissenberger G."/>
            <person name="Xin Y."/>
            <person name="Zou X."/>
            <person name="Han Y."/>
            <person name="Richards S."/>
            <person name="Worley K."/>
            <person name="Muzny D."/>
            <person name="Gibbs R."/>
        </authorList>
    </citation>
    <scope>NUCLEOTIDE SEQUENCE</scope>
    <source>
        <strain evidence="2">Sampled in the wild</strain>
    </source>
</reference>
<feature type="region of interest" description="Disordered" evidence="1">
    <location>
        <begin position="1"/>
        <end position="34"/>
    </location>
</feature>
<protein>
    <submittedName>
        <fullName evidence="2">Uncharacterized protein</fullName>
    </submittedName>
</protein>
<name>A0A8K0KPL0_LADFU</name>
<reference evidence="2" key="2">
    <citation type="submission" date="2017-10" db="EMBL/GenBank/DDBJ databases">
        <title>Ladona fulva Genome sequencing and assembly.</title>
        <authorList>
            <person name="Murali S."/>
            <person name="Richards S."/>
            <person name="Bandaranaike D."/>
            <person name="Bellair M."/>
            <person name="Blankenburg K."/>
            <person name="Chao H."/>
            <person name="Dinh H."/>
            <person name="Doddapaneni H."/>
            <person name="Dugan-Rocha S."/>
            <person name="Elkadiri S."/>
            <person name="Gnanaolivu R."/>
            <person name="Hernandez B."/>
            <person name="Skinner E."/>
            <person name="Javaid M."/>
            <person name="Lee S."/>
            <person name="Li M."/>
            <person name="Ming W."/>
            <person name="Munidasa M."/>
            <person name="Muniz J."/>
            <person name="Nguyen L."/>
            <person name="Hughes D."/>
            <person name="Osuji N."/>
            <person name="Pu L.-L."/>
            <person name="Puazo M."/>
            <person name="Qu C."/>
            <person name="Quiroz J."/>
            <person name="Raj R."/>
            <person name="Weissenberger G."/>
            <person name="Xin Y."/>
            <person name="Zou X."/>
            <person name="Han Y."/>
            <person name="Worley K."/>
            <person name="Muzny D."/>
            <person name="Gibbs R."/>
        </authorList>
    </citation>
    <scope>NUCLEOTIDE SEQUENCE</scope>
    <source>
        <strain evidence="2">Sampled in the wild</strain>
    </source>
</reference>
<proteinExistence type="predicted"/>
<evidence type="ECO:0000256" key="1">
    <source>
        <dbReference type="SAM" id="MobiDB-lite"/>
    </source>
</evidence>
<dbReference type="OrthoDB" id="7431724at2759"/>
<dbReference type="AlphaFoldDB" id="A0A8K0KPL0"/>